<dbReference type="AlphaFoldDB" id="A0A9X3SJI6"/>
<name>A0A9X3SJI6_9ACTN</name>
<accession>A0A9X3SJI6</accession>
<feature type="compositionally biased region" description="Pro residues" evidence="4">
    <location>
        <begin position="459"/>
        <end position="478"/>
    </location>
</feature>
<evidence type="ECO:0000256" key="2">
    <source>
        <dbReference type="ARBA" id="ARBA00023239"/>
    </source>
</evidence>
<sequence length="796" mass="82503">MILWLHPFAGISGDMLLGALLDLGAPLDEVRAAVAATGLPGWRLEARTVLKRGITATKADVTVTDTATARPARVLLDHITRARPERAARIAAAAVTAIAEAEARLHGADPAEVHLHEIGGLDTVVDTVGAAAALDLLNVTEVVSAPPTLGTTTVATAHGRLPAPAPATLALLAGVPVTGADIAAETVTPTGAALLAAVADGFGPPPAMVPVRTGYGAGTRDLPDRPNVLQAVLGERAGAPGGHGEHGEHSEEEPLVVLETNVDDATGEELAHALAAALEAGAADAWASPIVMKKGRPAHTLHALCPPGRVPEVEAELLRHTGSLGVRRAPVGRVALARRTSTVTVAGHPVRVKHGPWHAKPEYDDAAAAARALGLPLRTVVRRALAQVSTEGGGGPAPGGAPPPRPGGGLARGLGGGGGAAGPPPPPPPPARRRTGPDPHGRASHPPAPAPFERRTCEPPAPRIPRPPHPPCPSPPPLEEATLTSPAITSSARGVFAIAPTPFTPDGAVDTASLDRLADFYTASGVTGITVLGQLGEAPKLAHDEAVAIASRVIRRVEVPVVAGVSAPGFAAMRSLTAAVMDAGAAGVMIAPPNTLRTDDQIIAYYRNAAQAIGPDVPFVIQDYPLTFSVVMTPKVIRAIVEENPGCVMLKHEDWPGLEKISALRAFERDGSMRRLSILCGNGGLFLDFETERGADGAMTGYCFPDMLVELVDLAARGEREAAHDLFDAHLPLLRYEQQPGVGLAVRKYVFMRRGILDHEAQRAPAAALSATARAEVDLLLERLARRDERARVRPL</sequence>
<dbReference type="PANTHER" id="PTHR36566:SF1">
    <property type="entry name" value="PYRIDINIUM-3,5-BISTHIOCARBOXYLIC ACID MONONUCLEOTIDE NICKEL INSERTION PROTEIN"/>
    <property type="match status" value="1"/>
</dbReference>
<comment type="similarity">
    <text evidence="3">Belongs to the LarC family.</text>
</comment>
<dbReference type="EMBL" id="JAJAQC010000055">
    <property type="protein sequence ID" value="MDA0567389.1"/>
    <property type="molecule type" value="Genomic_DNA"/>
</dbReference>
<dbReference type="Gene3D" id="3.30.70.1380">
    <property type="entry name" value="Transcriptional regulatory protein pf0864 domain like"/>
    <property type="match status" value="1"/>
</dbReference>
<dbReference type="HAMAP" id="MF_01074">
    <property type="entry name" value="LarC"/>
    <property type="match status" value="1"/>
</dbReference>
<feature type="compositionally biased region" description="Gly residues" evidence="4">
    <location>
        <begin position="407"/>
        <end position="421"/>
    </location>
</feature>
<dbReference type="EC" id="4.99.1.12" evidence="3"/>
<evidence type="ECO:0000256" key="1">
    <source>
        <dbReference type="ARBA" id="ARBA00022596"/>
    </source>
</evidence>
<organism evidence="5 6">
    <name type="scientific">Streptomonospora mangrovi</name>
    <dbReference type="NCBI Taxonomy" id="2883123"/>
    <lineage>
        <taxon>Bacteria</taxon>
        <taxon>Bacillati</taxon>
        <taxon>Actinomycetota</taxon>
        <taxon>Actinomycetes</taxon>
        <taxon>Streptosporangiales</taxon>
        <taxon>Nocardiopsidaceae</taxon>
        <taxon>Streptomonospora</taxon>
    </lineage>
</organism>
<dbReference type="CDD" id="cd00408">
    <property type="entry name" value="DHDPS-like"/>
    <property type="match status" value="1"/>
</dbReference>
<evidence type="ECO:0000256" key="4">
    <source>
        <dbReference type="SAM" id="MobiDB-lite"/>
    </source>
</evidence>
<gene>
    <name evidence="3 5" type="primary">larC</name>
    <name evidence="5" type="ORF">LG943_24145</name>
</gene>
<dbReference type="Gene3D" id="3.20.20.70">
    <property type="entry name" value="Aldolase class I"/>
    <property type="match status" value="1"/>
</dbReference>
<protein>
    <recommendedName>
        <fullName evidence="3">Pyridinium-3,5-bisthiocarboxylic acid mononucleotide nickel insertion protein</fullName>
        <shortName evidence="3">P2TMN nickel insertion protein</shortName>
        <ecNumber evidence="3">4.99.1.12</ecNumber>
    </recommendedName>
    <alternativeName>
        <fullName evidence="3">Nickel-pincer cofactor biosynthesis protein LarC</fullName>
    </alternativeName>
</protein>
<comment type="function">
    <text evidence="3">Involved in the biosynthesis of a nickel-pincer cofactor ((SCS)Ni(II) pincer complex). Binds Ni(2+), and functions in nickel delivery to pyridinium-3,5-bisthiocarboxylic acid mononucleotide (P2TMN), to form the mature cofactor. Is thus probably required for the activation of nickel-pincer cofactor-dependent enzymes.</text>
</comment>
<dbReference type="GO" id="GO:0016829">
    <property type="term" value="F:lyase activity"/>
    <property type="evidence" value="ECO:0007669"/>
    <property type="project" value="UniProtKB-UniRule"/>
</dbReference>
<dbReference type="GO" id="GO:0016151">
    <property type="term" value="F:nickel cation binding"/>
    <property type="evidence" value="ECO:0007669"/>
    <property type="project" value="UniProtKB-UniRule"/>
</dbReference>
<dbReference type="InterPro" id="IPR002220">
    <property type="entry name" value="DapA-like"/>
</dbReference>
<dbReference type="GO" id="GO:0051604">
    <property type="term" value="P:protein maturation"/>
    <property type="evidence" value="ECO:0007669"/>
    <property type="project" value="UniProtKB-UniRule"/>
</dbReference>
<reference evidence="5" key="1">
    <citation type="submission" date="2021-10" db="EMBL/GenBank/DDBJ databases">
        <title>Streptomonospora sp. nov., isolated from mangrove soil.</title>
        <authorList>
            <person name="Chen X."/>
            <person name="Ge X."/>
            <person name="Liu W."/>
        </authorList>
    </citation>
    <scope>NUCLEOTIDE SEQUENCE</scope>
    <source>
        <strain evidence="5">S1-112</strain>
    </source>
</reference>
<comment type="catalytic activity">
    <reaction evidence="3">
        <text>Ni(II)-pyridinium-3,5-bisthiocarboxylate mononucleotide = pyridinium-3,5-bisthiocarboxylate mononucleotide + Ni(2+)</text>
        <dbReference type="Rhea" id="RHEA:54784"/>
        <dbReference type="ChEBI" id="CHEBI:49786"/>
        <dbReference type="ChEBI" id="CHEBI:137372"/>
        <dbReference type="ChEBI" id="CHEBI:137373"/>
        <dbReference type="EC" id="4.99.1.12"/>
    </reaction>
</comment>
<keyword evidence="2 3" id="KW-0456">Lyase</keyword>
<dbReference type="Pfam" id="PF00701">
    <property type="entry name" value="DHDPS"/>
    <property type="match status" value="1"/>
</dbReference>
<dbReference type="SUPFAM" id="SSF51569">
    <property type="entry name" value="Aldolase"/>
    <property type="match status" value="1"/>
</dbReference>
<evidence type="ECO:0000256" key="3">
    <source>
        <dbReference type="HAMAP-Rule" id="MF_01074"/>
    </source>
</evidence>
<proteinExistence type="inferred from homology"/>
<feature type="region of interest" description="Disordered" evidence="4">
    <location>
        <begin position="387"/>
        <end position="482"/>
    </location>
</feature>
<dbReference type="RefSeq" id="WP_270074636.1">
    <property type="nucleotide sequence ID" value="NZ_JAJAQC010000055.1"/>
</dbReference>
<dbReference type="NCBIfam" id="TIGR00299">
    <property type="entry name" value="nickel pincer cofactor biosynthesis protein LarC"/>
    <property type="match status" value="1"/>
</dbReference>
<dbReference type="InterPro" id="IPR013785">
    <property type="entry name" value="Aldolase_TIM"/>
</dbReference>
<comment type="caution">
    <text evidence="5">The sequence shown here is derived from an EMBL/GenBank/DDBJ whole genome shotgun (WGS) entry which is preliminary data.</text>
</comment>
<keyword evidence="6" id="KW-1185">Reference proteome</keyword>
<dbReference type="Pfam" id="PF01969">
    <property type="entry name" value="Ni_insertion"/>
    <property type="match status" value="1"/>
</dbReference>
<evidence type="ECO:0000313" key="5">
    <source>
        <dbReference type="EMBL" id="MDA0567389.1"/>
    </source>
</evidence>
<dbReference type="InterPro" id="IPR002822">
    <property type="entry name" value="Ni_insertion"/>
</dbReference>
<dbReference type="SMART" id="SM01130">
    <property type="entry name" value="DHDPS"/>
    <property type="match status" value="1"/>
</dbReference>
<dbReference type="PANTHER" id="PTHR36566">
    <property type="entry name" value="NICKEL INSERTION PROTEIN-RELATED"/>
    <property type="match status" value="1"/>
</dbReference>
<keyword evidence="1 3" id="KW-0533">Nickel</keyword>
<evidence type="ECO:0000313" key="6">
    <source>
        <dbReference type="Proteomes" id="UP001140076"/>
    </source>
</evidence>
<dbReference type="Proteomes" id="UP001140076">
    <property type="component" value="Unassembled WGS sequence"/>
</dbReference>